<name>A0A2T0APX9_9FIRM</name>
<dbReference type="InterPro" id="IPR004017">
    <property type="entry name" value="Cys_rich_dom"/>
</dbReference>
<dbReference type="RefSeq" id="WP_106005707.1">
    <property type="nucleotide sequence ID" value="NZ_CP136419.1"/>
</dbReference>
<accession>A0A2T0APX9</accession>
<dbReference type="PANTHER" id="PTHR43255:SF2">
    <property type="entry name" value="HETERODISULFIDE REDUCTASE RELATED PROTEIN"/>
    <property type="match status" value="1"/>
</dbReference>
<dbReference type="InterPro" id="IPR051460">
    <property type="entry name" value="HdrC_iron-sulfur_subunit"/>
</dbReference>
<comment type="caution">
    <text evidence="2">The sequence shown here is derived from an EMBL/GenBank/DDBJ whole genome shotgun (WGS) entry which is preliminary data.</text>
</comment>
<dbReference type="PANTHER" id="PTHR43255">
    <property type="entry name" value="IRON-SULFUR-BINDING OXIDOREDUCTASE FADF-RELATED-RELATED"/>
    <property type="match status" value="1"/>
</dbReference>
<protein>
    <submittedName>
        <fullName evidence="2">Lactate utilization protein A</fullName>
    </submittedName>
</protein>
<sequence length="340" mass="38420">MAMELKVDRQDFRLPQTLEVIRGNIVKYGNPLGLKGGEIAGWARDLNLPRQGDVLLYTGGEYQLVPYIDGLVDMLIKMDQGSVTFSLMMGMRNLVNKVGINPEKIVAGVRSKERERYRDVNRKAALILQKLGVKICYLGEEELYSGALLYEFGFVEDLRRHARKMADLLKSTGARTIICLSPHAAEVFKLVYPHLVVDFNYRVITFLEAVYDIYKNGSWRLTSGFTGKVAIHDSCRLARELGMTEEPREILAAMEGVTLVEPEFNRRWTTCCGGPGKVLFPELSGKMAVRRVQELEAAKADVVLTFCPYCLAALDKGRRESQSSVQFEDFIEFLYRGIVQ</sequence>
<dbReference type="GO" id="GO:0016491">
    <property type="term" value="F:oxidoreductase activity"/>
    <property type="evidence" value="ECO:0007669"/>
    <property type="project" value="UniProtKB-ARBA"/>
</dbReference>
<keyword evidence="3" id="KW-1185">Reference proteome</keyword>
<dbReference type="EMBL" id="PVXM01000045">
    <property type="protein sequence ID" value="PRR71091.1"/>
    <property type="molecule type" value="Genomic_DNA"/>
</dbReference>
<gene>
    <name evidence="2" type="primary">lutA_3</name>
    <name evidence="2" type="ORF">MOHU_17530</name>
</gene>
<evidence type="ECO:0000313" key="3">
    <source>
        <dbReference type="Proteomes" id="UP000238415"/>
    </source>
</evidence>
<organism evidence="2 3">
    <name type="scientific">Neomoorella humiferrea</name>
    <dbReference type="NCBI Taxonomy" id="676965"/>
    <lineage>
        <taxon>Bacteria</taxon>
        <taxon>Bacillati</taxon>
        <taxon>Bacillota</taxon>
        <taxon>Clostridia</taxon>
        <taxon>Neomoorellales</taxon>
        <taxon>Neomoorellaceae</taxon>
        <taxon>Neomoorella</taxon>
    </lineage>
</organism>
<dbReference type="AlphaFoldDB" id="A0A2T0APX9"/>
<evidence type="ECO:0000259" key="1">
    <source>
        <dbReference type="Pfam" id="PF02754"/>
    </source>
</evidence>
<dbReference type="Proteomes" id="UP000238415">
    <property type="component" value="Unassembled WGS sequence"/>
</dbReference>
<evidence type="ECO:0000313" key="2">
    <source>
        <dbReference type="EMBL" id="PRR71091.1"/>
    </source>
</evidence>
<reference evidence="2 3" key="1">
    <citation type="submission" date="2018-03" db="EMBL/GenBank/DDBJ databases">
        <title>Genome sequence of Moorella humiferrea DSM 23265.</title>
        <authorList>
            <person name="Poehlein A."/>
            <person name="Daniel R."/>
        </authorList>
    </citation>
    <scope>NUCLEOTIDE SEQUENCE [LARGE SCALE GENOMIC DNA]</scope>
    <source>
        <strain evidence="2 3">DSM 23265</strain>
    </source>
</reference>
<dbReference type="GO" id="GO:0005886">
    <property type="term" value="C:plasma membrane"/>
    <property type="evidence" value="ECO:0007669"/>
    <property type="project" value="TreeGrafter"/>
</dbReference>
<dbReference type="Pfam" id="PF02754">
    <property type="entry name" value="CCG"/>
    <property type="match status" value="1"/>
</dbReference>
<proteinExistence type="predicted"/>
<dbReference type="OrthoDB" id="5412852at2"/>
<feature type="domain" description="Cysteine-rich" evidence="1">
    <location>
        <begin position="229"/>
        <end position="315"/>
    </location>
</feature>